<dbReference type="Proteomes" id="UP000001338">
    <property type="component" value="Unassembled WGS sequence"/>
</dbReference>
<proteinExistence type="predicted"/>
<accession>A0A828Z3V5</accession>
<evidence type="ECO:0008006" key="3">
    <source>
        <dbReference type="Google" id="ProtNLM"/>
    </source>
</evidence>
<dbReference type="PROSITE" id="PS51450">
    <property type="entry name" value="LRR"/>
    <property type="match status" value="1"/>
</dbReference>
<evidence type="ECO:0000313" key="1">
    <source>
        <dbReference type="EMBL" id="EKR64382.1"/>
    </source>
</evidence>
<sequence>MEIGQLRNLQELDLSSNPIRSKEKENLRKALPKCDIRF</sequence>
<evidence type="ECO:0000313" key="2">
    <source>
        <dbReference type="Proteomes" id="UP000001338"/>
    </source>
</evidence>
<comment type="caution">
    <text evidence="1">The sequence shown here is derived from an EMBL/GenBank/DDBJ whole genome shotgun (WGS) entry which is preliminary data.</text>
</comment>
<name>A0A828Z3V5_9LEPT</name>
<dbReference type="InterPro" id="IPR001611">
    <property type="entry name" value="Leu-rich_rpt"/>
</dbReference>
<organism evidence="1 2">
    <name type="scientific">Leptospira weilii str. 2006001853</name>
    <dbReference type="NCBI Taxonomy" id="1001589"/>
    <lineage>
        <taxon>Bacteria</taxon>
        <taxon>Pseudomonadati</taxon>
        <taxon>Spirochaetota</taxon>
        <taxon>Spirochaetia</taxon>
        <taxon>Leptospirales</taxon>
        <taxon>Leptospiraceae</taxon>
        <taxon>Leptospira</taxon>
    </lineage>
</organism>
<reference evidence="1 2" key="1">
    <citation type="submission" date="2012-10" db="EMBL/GenBank/DDBJ databases">
        <authorList>
            <person name="Harkins D.M."/>
            <person name="Durkin A.S."/>
            <person name="Brinkac L.M."/>
            <person name="Haft D.H."/>
            <person name="Selengut J.D."/>
            <person name="Sanka R."/>
            <person name="DePew J."/>
            <person name="Purushe J."/>
            <person name="Whelen A.C."/>
            <person name="Vinetz J.M."/>
            <person name="Sutton G.G."/>
            <person name="Nierman W.C."/>
            <person name="Fouts D.E."/>
        </authorList>
    </citation>
    <scope>NUCLEOTIDE SEQUENCE [LARGE SCALE GENOMIC DNA]</scope>
    <source>
        <strain evidence="1 2">2006001853</strain>
    </source>
</reference>
<dbReference type="AlphaFoldDB" id="A0A828Z3V5"/>
<gene>
    <name evidence="1" type="ORF">LEP1GSC036_4832</name>
</gene>
<protein>
    <recommendedName>
        <fullName evidence="3">Leucine rich repeat protein</fullName>
    </recommendedName>
</protein>
<dbReference type="EMBL" id="AFLV02000043">
    <property type="protein sequence ID" value="EKR64382.1"/>
    <property type="molecule type" value="Genomic_DNA"/>
</dbReference>